<evidence type="ECO:0000313" key="3">
    <source>
        <dbReference type="Proteomes" id="UP000625210"/>
    </source>
</evidence>
<keyword evidence="3" id="KW-1185">Reference proteome</keyword>
<dbReference type="EMBL" id="BMHQ01000001">
    <property type="protein sequence ID" value="GGE03784.1"/>
    <property type="molecule type" value="Genomic_DNA"/>
</dbReference>
<proteinExistence type="predicted"/>
<reference evidence="2" key="2">
    <citation type="submission" date="2020-09" db="EMBL/GenBank/DDBJ databases">
        <authorList>
            <person name="Sun Q."/>
            <person name="Zhou Y."/>
        </authorList>
    </citation>
    <scope>NUCLEOTIDE SEQUENCE</scope>
    <source>
        <strain evidence="2">CGMCC 1.15179</strain>
    </source>
</reference>
<dbReference type="Gene3D" id="3.20.20.10">
    <property type="entry name" value="Alanine racemase"/>
    <property type="match status" value="1"/>
</dbReference>
<organism evidence="2 3">
    <name type="scientific">Marinithermofilum abyssi</name>
    <dbReference type="NCBI Taxonomy" id="1571185"/>
    <lineage>
        <taxon>Bacteria</taxon>
        <taxon>Bacillati</taxon>
        <taxon>Bacillota</taxon>
        <taxon>Bacilli</taxon>
        <taxon>Bacillales</taxon>
        <taxon>Thermoactinomycetaceae</taxon>
        <taxon>Marinithermofilum</taxon>
    </lineage>
</organism>
<evidence type="ECO:0000259" key="1">
    <source>
        <dbReference type="Pfam" id="PF01168"/>
    </source>
</evidence>
<dbReference type="GO" id="GO:0036088">
    <property type="term" value="P:D-serine catabolic process"/>
    <property type="evidence" value="ECO:0007669"/>
    <property type="project" value="TreeGrafter"/>
</dbReference>
<evidence type="ECO:0000313" key="2">
    <source>
        <dbReference type="EMBL" id="GGE03784.1"/>
    </source>
</evidence>
<dbReference type="PANTHER" id="PTHR28004:SF2">
    <property type="entry name" value="D-SERINE DEHYDRATASE"/>
    <property type="match status" value="1"/>
</dbReference>
<sequence length="397" mass="44104">MVERQYADYAKGFADVPMPFAYLDFDLLKENIQWILQANRGKKIRLATKSIRSVAVLKEILRRSDTFQGVMCFTVAEALYLAEHQLNDLLIGYPVWEAKQIQQVAKAIANGHHITLMVDCTEHVERVEKIAREAGVCCPVCVDMDMSVSVLGFHFGVRRSPIRTKEQLLQLVQRIDRSKHLRLDGLMGYEAQIAGVGDRIPGQPIKSALIRRLKQHAVQRVAQQRAEWVGAIREMGIAVRFVNGGGTGSLGTTSKEDCVTEVTVGSGFYSPLLFDQYRDFRYRPAAGFAVEIVRKPAPGIYTCAGGGYIASGAAGKDKLPRPHLPEGAHLLPLEGAGEVQTPIRYRGPVPLDLGSPVFFRHSKAGELCERFDRLLWFSGGSVIGESTTYRGDRRCFL</sequence>
<dbReference type="InterPro" id="IPR001608">
    <property type="entry name" value="Ala_racemase_N"/>
</dbReference>
<dbReference type="Pfam" id="PF01168">
    <property type="entry name" value="Ala_racemase_N"/>
    <property type="match status" value="1"/>
</dbReference>
<dbReference type="PANTHER" id="PTHR28004">
    <property type="entry name" value="ZGC:162816-RELATED"/>
    <property type="match status" value="1"/>
</dbReference>
<accession>A0A8J2VBG4</accession>
<reference evidence="2" key="1">
    <citation type="journal article" date="2014" name="Int. J. Syst. Evol. Microbiol.">
        <title>Complete genome sequence of Corynebacterium casei LMG S-19264T (=DSM 44701T), isolated from a smear-ripened cheese.</title>
        <authorList>
            <consortium name="US DOE Joint Genome Institute (JGI-PGF)"/>
            <person name="Walter F."/>
            <person name="Albersmeier A."/>
            <person name="Kalinowski J."/>
            <person name="Ruckert C."/>
        </authorList>
    </citation>
    <scope>NUCLEOTIDE SEQUENCE</scope>
    <source>
        <strain evidence="2">CGMCC 1.15179</strain>
    </source>
</reference>
<dbReference type="Proteomes" id="UP000625210">
    <property type="component" value="Unassembled WGS sequence"/>
</dbReference>
<dbReference type="InterPro" id="IPR051466">
    <property type="entry name" value="D-amino_acid_metab_enzyme"/>
</dbReference>
<name>A0A8J2VBG4_9BACL</name>
<gene>
    <name evidence="2" type="ORF">GCM10011571_00860</name>
</gene>
<dbReference type="CDD" id="cd06813">
    <property type="entry name" value="PLPDE_III_DSD_D-TA_like_2"/>
    <property type="match status" value="1"/>
</dbReference>
<dbReference type="GO" id="GO:0008721">
    <property type="term" value="F:D-serine ammonia-lyase activity"/>
    <property type="evidence" value="ECO:0007669"/>
    <property type="project" value="TreeGrafter"/>
</dbReference>
<comment type="caution">
    <text evidence="2">The sequence shown here is derived from an EMBL/GenBank/DDBJ whole genome shotgun (WGS) entry which is preliminary data.</text>
</comment>
<dbReference type="AlphaFoldDB" id="A0A8J2VBG4"/>
<dbReference type="SUPFAM" id="SSF51419">
    <property type="entry name" value="PLP-binding barrel"/>
    <property type="match status" value="1"/>
</dbReference>
<dbReference type="InterPro" id="IPR029066">
    <property type="entry name" value="PLP-binding_barrel"/>
</dbReference>
<protein>
    <submittedName>
        <fullName evidence="2">Amino acid aldolase</fullName>
    </submittedName>
</protein>
<feature type="domain" description="Alanine racemase N-terminal" evidence="1">
    <location>
        <begin position="24"/>
        <end position="269"/>
    </location>
</feature>